<keyword evidence="4 7" id="KW-0472">Membrane</keyword>
<evidence type="ECO:0000256" key="2">
    <source>
        <dbReference type="ARBA" id="ARBA00022692"/>
    </source>
</evidence>
<dbReference type="PANTHER" id="PTHR31448">
    <property type="entry name" value="MYOSIN-BINDING PROTEIN 2"/>
    <property type="match status" value="1"/>
</dbReference>
<keyword evidence="5" id="KW-0175">Coiled coil</keyword>
<dbReference type="GO" id="GO:0080115">
    <property type="term" value="F:myosin XI tail binding"/>
    <property type="evidence" value="ECO:0007669"/>
    <property type="project" value="UniProtKB-ARBA"/>
</dbReference>
<dbReference type="STRING" id="1088818.A0A2I0BAQ3"/>
<dbReference type="InterPro" id="IPR007656">
    <property type="entry name" value="GTD-bd"/>
</dbReference>
<dbReference type="Pfam" id="PF04576">
    <property type="entry name" value="Zein-binding"/>
    <property type="match status" value="1"/>
</dbReference>
<keyword evidence="2 7" id="KW-0812">Transmembrane</keyword>
<name>A0A2I0BAQ3_9ASPA</name>
<feature type="coiled-coil region" evidence="5">
    <location>
        <begin position="470"/>
        <end position="631"/>
    </location>
</feature>
<evidence type="ECO:0000256" key="4">
    <source>
        <dbReference type="ARBA" id="ARBA00023136"/>
    </source>
</evidence>
<protein>
    <recommendedName>
        <fullName evidence="8">GTD-binding domain-containing protein</fullName>
    </recommendedName>
</protein>
<dbReference type="GO" id="GO:0016020">
    <property type="term" value="C:membrane"/>
    <property type="evidence" value="ECO:0007669"/>
    <property type="project" value="UniProtKB-SubCell"/>
</dbReference>
<dbReference type="EMBL" id="KZ451899">
    <property type="protein sequence ID" value="PKA64870.1"/>
    <property type="molecule type" value="Genomic_DNA"/>
</dbReference>
<dbReference type="OrthoDB" id="1888939at2759"/>
<dbReference type="PROSITE" id="PS51775">
    <property type="entry name" value="GTD_BINDING"/>
    <property type="match status" value="1"/>
</dbReference>
<comment type="subcellular location">
    <subcellularLocation>
        <location evidence="1">Membrane</location>
        <topology evidence="1">Single-pass membrane protein</topology>
    </subcellularLocation>
</comment>
<evidence type="ECO:0000256" key="1">
    <source>
        <dbReference type="ARBA" id="ARBA00004167"/>
    </source>
</evidence>
<dbReference type="Proteomes" id="UP000236161">
    <property type="component" value="Unassembled WGS sequence"/>
</dbReference>
<evidence type="ECO:0000256" key="5">
    <source>
        <dbReference type="SAM" id="Coils"/>
    </source>
</evidence>
<evidence type="ECO:0000259" key="8">
    <source>
        <dbReference type="PROSITE" id="PS51775"/>
    </source>
</evidence>
<keyword evidence="10" id="KW-1185">Reference proteome</keyword>
<feature type="domain" description="GTD-binding" evidence="8">
    <location>
        <begin position="468"/>
        <end position="566"/>
    </location>
</feature>
<feature type="compositionally biased region" description="Basic and acidic residues" evidence="6">
    <location>
        <begin position="174"/>
        <end position="186"/>
    </location>
</feature>
<evidence type="ECO:0000313" key="9">
    <source>
        <dbReference type="EMBL" id="PKA64870.1"/>
    </source>
</evidence>
<feature type="transmembrane region" description="Helical" evidence="7">
    <location>
        <begin position="20"/>
        <end position="45"/>
    </location>
</feature>
<proteinExistence type="predicted"/>
<dbReference type="InterPro" id="IPR039306">
    <property type="entry name" value="MYOB"/>
</dbReference>
<evidence type="ECO:0000256" key="3">
    <source>
        <dbReference type="ARBA" id="ARBA00022989"/>
    </source>
</evidence>
<dbReference type="PANTHER" id="PTHR31448:SF3">
    <property type="entry name" value="MYOSIN-BINDING PROTEIN 2"/>
    <property type="match status" value="1"/>
</dbReference>
<gene>
    <name evidence="9" type="ORF">AXF42_Ash011472</name>
</gene>
<evidence type="ECO:0000256" key="7">
    <source>
        <dbReference type="SAM" id="Phobius"/>
    </source>
</evidence>
<reference evidence="9 10" key="1">
    <citation type="journal article" date="2017" name="Nature">
        <title>The Apostasia genome and the evolution of orchids.</title>
        <authorList>
            <person name="Zhang G.Q."/>
            <person name="Liu K.W."/>
            <person name="Li Z."/>
            <person name="Lohaus R."/>
            <person name="Hsiao Y.Y."/>
            <person name="Niu S.C."/>
            <person name="Wang J.Y."/>
            <person name="Lin Y.C."/>
            <person name="Xu Q."/>
            <person name="Chen L.J."/>
            <person name="Yoshida K."/>
            <person name="Fujiwara S."/>
            <person name="Wang Z.W."/>
            <person name="Zhang Y.Q."/>
            <person name="Mitsuda N."/>
            <person name="Wang M."/>
            <person name="Liu G.H."/>
            <person name="Pecoraro L."/>
            <person name="Huang H.X."/>
            <person name="Xiao X.J."/>
            <person name="Lin M."/>
            <person name="Wu X.Y."/>
            <person name="Wu W.L."/>
            <person name="Chen Y.Y."/>
            <person name="Chang S.B."/>
            <person name="Sakamoto S."/>
            <person name="Ohme-Takagi M."/>
            <person name="Yagi M."/>
            <person name="Zeng S.J."/>
            <person name="Shen C.Y."/>
            <person name="Yeh C.M."/>
            <person name="Luo Y.B."/>
            <person name="Tsai W.C."/>
            <person name="Van de Peer Y."/>
            <person name="Liu Z.J."/>
        </authorList>
    </citation>
    <scope>NUCLEOTIDE SEQUENCE [LARGE SCALE GENOMIC DNA]</scope>
    <source>
        <strain evidence="10">cv. Shenzhen</strain>
        <tissue evidence="9">Stem</tissue>
    </source>
</reference>
<evidence type="ECO:0000313" key="10">
    <source>
        <dbReference type="Proteomes" id="UP000236161"/>
    </source>
</evidence>
<keyword evidence="3 7" id="KW-1133">Transmembrane helix</keyword>
<organism evidence="9 10">
    <name type="scientific">Apostasia shenzhenica</name>
    <dbReference type="NCBI Taxonomy" id="1088818"/>
    <lineage>
        <taxon>Eukaryota</taxon>
        <taxon>Viridiplantae</taxon>
        <taxon>Streptophyta</taxon>
        <taxon>Embryophyta</taxon>
        <taxon>Tracheophyta</taxon>
        <taxon>Spermatophyta</taxon>
        <taxon>Magnoliopsida</taxon>
        <taxon>Liliopsida</taxon>
        <taxon>Asparagales</taxon>
        <taxon>Orchidaceae</taxon>
        <taxon>Apostasioideae</taxon>
        <taxon>Apostasia</taxon>
    </lineage>
</organism>
<dbReference type="AlphaFoldDB" id="A0A2I0BAQ3"/>
<sequence length="778" mass="87889">MAANKFATLLHRNTRKMAFLLVYTALEWILIAFLLLNALFSYLIARFASFFGLKSPCVLCSRVDHLFEPGDGRSKYCDLLCESHAGEVSLLGFCSNHRRLTEVGDLCEDCSASRSAGADRTGAPISWMKRSEQGEMDLRCSCCGVVLESGFYSPYALVRAEDKSVDEVLAKEVDQKWSEEEGGSAKDDDDQKGETLLPSSYVVVEDASVEILALPVEIRADLDRPLPIELIDSFTMMKPRPRGDGCDDKHLEGDDGSTVGIIEISVRHSYAPLPTEEPLDDTSTDTGIELVAVRDAEELEKQKTIEDAKVNEEANCVISIGSEICDQEQIEPAQFNGTSPQQEFVTDQSSESFKATIDSVVCDQEQIKPAQINEPLLQHKFMAVQCPESLKETIDAEPEQSARRVKHLTISPVVNEIVDDRMPETPTTPSSIDPFPLLPRRFFLERRESGTESLDGSIASDIDTLEPLTIDRLKAALKSERKALNALYAELEEERNASAIAANQTMAMITRLQEEKATMQMEALQYQRMMEEQSEYDQEALQLLNELMLKKEKEKKDLEKELEECRQKVLVYEARERKKRLLNEKSDDLSDEPHECEERSFSHLNELDESLAEFEVERVSILEQVKTTEENIIRVKSGKSMWDENGHEINGDCELLKTSVNGSTDYFGTNGMLHRERNSGIRGKNLLPLFDAVSLENEKLCTKHDLDDHNKQDIVEEADQVYERLESFEADSELLKNCISSLKKGEKGLDLLREILQHLQDLRRLQFSERNTAIEFAL</sequence>
<feature type="region of interest" description="Disordered" evidence="6">
    <location>
        <begin position="174"/>
        <end position="194"/>
    </location>
</feature>
<evidence type="ECO:0000256" key="6">
    <source>
        <dbReference type="SAM" id="MobiDB-lite"/>
    </source>
</evidence>
<accession>A0A2I0BAQ3</accession>